<dbReference type="RefSeq" id="WP_345226947.1">
    <property type="nucleotide sequence ID" value="NZ_BAABHA010000015.1"/>
</dbReference>
<dbReference type="Pfam" id="PF03372">
    <property type="entry name" value="Exo_endo_phos"/>
    <property type="match status" value="1"/>
</dbReference>
<dbReference type="InterPro" id="IPR036691">
    <property type="entry name" value="Endo/exonu/phosph_ase_sf"/>
</dbReference>
<keyword evidence="4" id="KW-0479">Metal-binding</keyword>
<evidence type="ECO:0000256" key="3">
    <source>
        <dbReference type="ARBA" id="ARBA00007092"/>
    </source>
</evidence>
<dbReference type="PANTHER" id="PTHR22748:SF6">
    <property type="entry name" value="DNA-(APURINIC OR APYRIMIDINIC SITE) ENDONUCLEASE"/>
    <property type="match status" value="1"/>
</dbReference>
<evidence type="ECO:0000256" key="5">
    <source>
        <dbReference type="ARBA" id="ARBA00022801"/>
    </source>
</evidence>
<evidence type="ECO:0000256" key="6">
    <source>
        <dbReference type="ARBA" id="ARBA00022842"/>
    </source>
</evidence>
<evidence type="ECO:0000259" key="7">
    <source>
        <dbReference type="Pfam" id="PF03372"/>
    </source>
</evidence>
<dbReference type="InterPro" id="IPR004808">
    <property type="entry name" value="AP_endonuc_1"/>
</dbReference>
<comment type="cofactor">
    <cofactor evidence="1">
        <name>Mn(2+)</name>
        <dbReference type="ChEBI" id="CHEBI:29035"/>
    </cofactor>
</comment>
<dbReference type="PROSITE" id="PS51435">
    <property type="entry name" value="AP_NUCLEASE_F1_4"/>
    <property type="match status" value="1"/>
</dbReference>
<dbReference type="PROSITE" id="PS00726">
    <property type="entry name" value="AP_NUCLEASE_F1_1"/>
    <property type="match status" value="1"/>
</dbReference>
<name>A0ABP8JGZ2_9BACT</name>
<dbReference type="NCBIfam" id="TIGR00633">
    <property type="entry name" value="xth"/>
    <property type="match status" value="1"/>
</dbReference>
<keyword evidence="6" id="KW-0460">Magnesium</keyword>
<comment type="similarity">
    <text evidence="3">Belongs to the DNA repair enzymes AP/ExoA family.</text>
</comment>
<sequence length="259" mass="29237">MINNALKIISYNVNGLRSALSKGLIEWIREANPDVLCVQEIKAGREALDVAAFEALGYYAYLYPAQKPGYSGVATFSKQQPKNVTMGCGRDLYDHEGRVLRLDFDDFSVLNVYMPSGTSGPERQQFKLEWLAWFSTYVKALRHSVPPLVIAGDFNCCPTPIDLHNPKANQNSPGYTPEERAWFAQLLSDGFTDTFRHHRGDEPHHYSWWSYRAGSRSRNVGWRLDYLLADNALQPRLQSAGLLPDAVHSDHCPAFVELS</sequence>
<dbReference type="SUPFAM" id="SSF56219">
    <property type="entry name" value="DNase I-like"/>
    <property type="match status" value="1"/>
</dbReference>
<evidence type="ECO:0000313" key="9">
    <source>
        <dbReference type="Proteomes" id="UP001500454"/>
    </source>
</evidence>
<protein>
    <submittedName>
        <fullName evidence="8">Exodeoxyribonuclease III</fullName>
    </submittedName>
</protein>
<dbReference type="PROSITE" id="PS00727">
    <property type="entry name" value="AP_NUCLEASE_F1_2"/>
    <property type="match status" value="1"/>
</dbReference>
<dbReference type="Gene3D" id="3.60.10.10">
    <property type="entry name" value="Endonuclease/exonuclease/phosphatase"/>
    <property type="match status" value="1"/>
</dbReference>
<reference evidence="9" key="1">
    <citation type="journal article" date="2019" name="Int. J. Syst. Evol. Microbiol.">
        <title>The Global Catalogue of Microorganisms (GCM) 10K type strain sequencing project: providing services to taxonomists for standard genome sequencing and annotation.</title>
        <authorList>
            <consortium name="The Broad Institute Genomics Platform"/>
            <consortium name="The Broad Institute Genome Sequencing Center for Infectious Disease"/>
            <person name="Wu L."/>
            <person name="Ma J."/>
        </authorList>
    </citation>
    <scope>NUCLEOTIDE SEQUENCE [LARGE SCALE GENOMIC DNA]</scope>
    <source>
        <strain evidence="9">JCM 17924</strain>
    </source>
</reference>
<comment type="cofactor">
    <cofactor evidence="2">
        <name>Mg(2+)</name>
        <dbReference type="ChEBI" id="CHEBI:18420"/>
    </cofactor>
</comment>
<gene>
    <name evidence="8" type="ORF">GCM10023186_38770</name>
</gene>
<keyword evidence="5" id="KW-0378">Hydrolase</keyword>
<evidence type="ECO:0000256" key="2">
    <source>
        <dbReference type="ARBA" id="ARBA00001946"/>
    </source>
</evidence>
<dbReference type="InterPro" id="IPR020847">
    <property type="entry name" value="AP_endonuclease_F1_BS"/>
</dbReference>
<accession>A0ABP8JGZ2</accession>
<dbReference type="InterPro" id="IPR005135">
    <property type="entry name" value="Endo/exonuclease/phosphatase"/>
</dbReference>
<dbReference type="PANTHER" id="PTHR22748">
    <property type="entry name" value="AP ENDONUCLEASE"/>
    <property type="match status" value="1"/>
</dbReference>
<comment type="caution">
    <text evidence="8">The sequence shown here is derived from an EMBL/GenBank/DDBJ whole genome shotgun (WGS) entry which is preliminary data.</text>
</comment>
<evidence type="ECO:0000256" key="1">
    <source>
        <dbReference type="ARBA" id="ARBA00001936"/>
    </source>
</evidence>
<dbReference type="InterPro" id="IPR020848">
    <property type="entry name" value="AP_endonuclease_F1_CS"/>
</dbReference>
<dbReference type="NCBIfam" id="TIGR00195">
    <property type="entry name" value="exoDNase_III"/>
    <property type="match status" value="1"/>
</dbReference>
<dbReference type="EMBL" id="BAABHA010000015">
    <property type="protein sequence ID" value="GAA4390521.1"/>
    <property type="molecule type" value="Genomic_DNA"/>
</dbReference>
<proteinExistence type="inferred from homology"/>
<feature type="domain" description="Endonuclease/exonuclease/phosphatase" evidence="7">
    <location>
        <begin position="9"/>
        <end position="251"/>
    </location>
</feature>
<organism evidence="8 9">
    <name type="scientific">Hymenobacter koreensis</name>
    <dbReference type="NCBI Taxonomy" id="1084523"/>
    <lineage>
        <taxon>Bacteria</taxon>
        <taxon>Pseudomonadati</taxon>
        <taxon>Bacteroidota</taxon>
        <taxon>Cytophagia</taxon>
        <taxon>Cytophagales</taxon>
        <taxon>Hymenobacteraceae</taxon>
        <taxon>Hymenobacter</taxon>
    </lineage>
</organism>
<dbReference type="Proteomes" id="UP001500454">
    <property type="component" value="Unassembled WGS sequence"/>
</dbReference>
<evidence type="ECO:0000256" key="4">
    <source>
        <dbReference type="ARBA" id="ARBA00022723"/>
    </source>
</evidence>
<keyword evidence="9" id="KW-1185">Reference proteome</keyword>
<evidence type="ECO:0000313" key="8">
    <source>
        <dbReference type="EMBL" id="GAA4390521.1"/>
    </source>
</evidence>